<proteinExistence type="predicted"/>
<dbReference type="EMBL" id="CAXLJM020000001">
    <property type="protein sequence ID" value="CAL8068570.1"/>
    <property type="molecule type" value="Genomic_DNA"/>
</dbReference>
<keyword evidence="1" id="KW-1133">Transmembrane helix</keyword>
<feature type="transmembrane region" description="Helical" evidence="1">
    <location>
        <begin position="198"/>
        <end position="217"/>
    </location>
</feature>
<accession>A0ABP1PKA4</accession>
<name>A0ABP1PKA4_9HEXA</name>
<protein>
    <submittedName>
        <fullName evidence="2">Uncharacterized protein</fullName>
    </submittedName>
</protein>
<evidence type="ECO:0000313" key="2">
    <source>
        <dbReference type="EMBL" id="CAL8068570.1"/>
    </source>
</evidence>
<evidence type="ECO:0000256" key="1">
    <source>
        <dbReference type="SAM" id="Phobius"/>
    </source>
</evidence>
<feature type="transmembrane region" description="Helical" evidence="1">
    <location>
        <begin position="229"/>
        <end position="248"/>
    </location>
</feature>
<keyword evidence="3" id="KW-1185">Reference proteome</keyword>
<keyword evidence="1" id="KW-0812">Transmembrane</keyword>
<reference evidence="2 3" key="1">
    <citation type="submission" date="2024-08" db="EMBL/GenBank/DDBJ databases">
        <authorList>
            <person name="Cucini C."/>
            <person name="Frati F."/>
        </authorList>
    </citation>
    <scope>NUCLEOTIDE SEQUENCE [LARGE SCALE GENOMIC DNA]</scope>
</reference>
<keyword evidence="1" id="KW-0472">Membrane</keyword>
<dbReference type="Proteomes" id="UP001642540">
    <property type="component" value="Unassembled WGS sequence"/>
</dbReference>
<sequence>MFLPNMPKIHSDAYMYIFILSEFKILEFYKSDNVYRMCKFSQYNTISQLAFNLCITLFLQNLTESVIVCCLSFSMVLIKSHIDLLNGIDTYIIENAKWILPLFCFSRSCQQVDLSEMNFVTIMFGVCGWITRLAGRLFEQIARDGVILSAMILGKSANSFHFKGRVTNSSPTEANTIGAEILSEYNWIKKISKHVNSAFNIVFRFFLLANVFMFAVFVDEWFNPEIGKVTKMLKLANVVLTCITFYYANQTAKIVSKTNN</sequence>
<comment type="caution">
    <text evidence="2">The sequence shown here is derived from an EMBL/GenBank/DDBJ whole genome shotgun (WGS) entry which is preliminary data.</text>
</comment>
<organism evidence="2 3">
    <name type="scientific">Orchesella dallaii</name>
    <dbReference type="NCBI Taxonomy" id="48710"/>
    <lineage>
        <taxon>Eukaryota</taxon>
        <taxon>Metazoa</taxon>
        <taxon>Ecdysozoa</taxon>
        <taxon>Arthropoda</taxon>
        <taxon>Hexapoda</taxon>
        <taxon>Collembola</taxon>
        <taxon>Entomobryomorpha</taxon>
        <taxon>Entomobryoidea</taxon>
        <taxon>Orchesellidae</taxon>
        <taxon>Orchesellinae</taxon>
        <taxon>Orchesella</taxon>
    </lineage>
</organism>
<gene>
    <name evidence="2" type="ORF">ODALV1_LOCUS349</name>
</gene>
<evidence type="ECO:0000313" key="3">
    <source>
        <dbReference type="Proteomes" id="UP001642540"/>
    </source>
</evidence>